<organism evidence="2 3">
    <name type="scientific">Aspergillus caelatus</name>
    <dbReference type="NCBI Taxonomy" id="61420"/>
    <lineage>
        <taxon>Eukaryota</taxon>
        <taxon>Fungi</taxon>
        <taxon>Dikarya</taxon>
        <taxon>Ascomycota</taxon>
        <taxon>Pezizomycotina</taxon>
        <taxon>Eurotiomycetes</taxon>
        <taxon>Eurotiomycetidae</taxon>
        <taxon>Eurotiales</taxon>
        <taxon>Aspergillaceae</taxon>
        <taxon>Aspergillus</taxon>
        <taxon>Aspergillus subgen. Circumdati</taxon>
    </lineage>
</organism>
<keyword evidence="3" id="KW-1185">Reference proteome</keyword>
<dbReference type="Proteomes" id="UP000326268">
    <property type="component" value="Unassembled WGS sequence"/>
</dbReference>
<dbReference type="RefSeq" id="XP_031920292.1">
    <property type="nucleotide sequence ID" value="XM_032073745.1"/>
</dbReference>
<feature type="chain" id="PRO_5024852459" description="Secreted protein" evidence="1">
    <location>
        <begin position="23"/>
        <end position="87"/>
    </location>
</feature>
<reference evidence="2 3" key="1">
    <citation type="submission" date="2019-04" db="EMBL/GenBank/DDBJ databases">
        <title>Friends and foes A comparative genomics studyof 23 Aspergillus species from section Flavi.</title>
        <authorList>
            <consortium name="DOE Joint Genome Institute"/>
            <person name="Kjaerbolling I."/>
            <person name="Vesth T."/>
            <person name="Frisvad J.C."/>
            <person name="Nybo J.L."/>
            <person name="Theobald S."/>
            <person name="Kildgaard S."/>
            <person name="Isbrandt T."/>
            <person name="Kuo A."/>
            <person name="Sato A."/>
            <person name="Lyhne E.K."/>
            <person name="Kogle M.E."/>
            <person name="Wiebenga A."/>
            <person name="Kun R.S."/>
            <person name="Lubbers R.J."/>
            <person name="Makela M.R."/>
            <person name="Barry K."/>
            <person name="Chovatia M."/>
            <person name="Clum A."/>
            <person name="Daum C."/>
            <person name="Haridas S."/>
            <person name="He G."/>
            <person name="LaButti K."/>
            <person name="Lipzen A."/>
            <person name="Mondo S."/>
            <person name="Riley R."/>
            <person name="Salamov A."/>
            <person name="Simmons B.A."/>
            <person name="Magnuson J.K."/>
            <person name="Henrissat B."/>
            <person name="Mortensen U.H."/>
            <person name="Larsen T.O."/>
            <person name="Devries R.P."/>
            <person name="Grigoriev I.V."/>
            <person name="Machida M."/>
            <person name="Baker S.E."/>
            <person name="Andersen M.R."/>
        </authorList>
    </citation>
    <scope>NUCLEOTIDE SEQUENCE [LARGE SCALE GENOMIC DNA]</scope>
    <source>
        <strain evidence="2 3">CBS 763.97</strain>
    </source>
</reference>
<keyword evidence="1" id="KW-0732">Signal</keyword>
<dbReference type="GeneID" id="43658191"/>
<protein>
    <recommendedName>
        <fullName evidence="4">Secreted protein</fullName>
    </recommendedName>
</protein>
<evidence type="ECO:0000256" key="1">
    <source>
        <dbReference type="SAM" id="SignalP"/>
    </source>
</evidence>
<dbReference type="AlphaFoldDB" id="A0A5N6ZHU8"/>
<evidence type="ECO:0008006" key="4">
    <source>
        <dbReference type="Google" id="ProtNLM"/>
    </source>
</evidence>
<accession>A0A5N6ZHU8</accession>
<sequence>MPYTLCVLRLLLELVLLEALLGALLDSLVLGPPRYIGVGDGGDGGGGIPLGGAHLDAFGRPPPWGFGASIAVPEASGGLSRSIDALK</sequence>
<dbReference type="EMBL" id="ML738088">
    <property type="protein sequence ID" value="KAE8357211.1"/>
    <property type="molecule type" value="Genomic_DNA"/>
</dbReference>
<proteinExistence type="predicted"/>
<evidence type="ECO:0000313" key="3">
    <source>
        <dbReference type="Proteomes" id="UP000326268"/>
    </source>
</evidence>
<feature type="signal peptide" evidence="1">
    <location>
        <begin position="1"/>
        <end position="22"/>
    </location>
</feature>
<name>A0A5N6ZHU8_9EURO</name>
<evidence type="ECO:0000313" key="2">
    <source>
        <dbReference type="EMBL" id="KAE8357211.1"/>
    </source>
</evidence>
<gene>
    <name evidence="2" type="ORF">BDV27DRAFT_164724</name>
</gene>